<dbReference type="EC" id="7.6.2.2" evidence="3"/>
<accession>A0A1F6H372</accession>
<organism evidence="15 16">
    <name type="scientific">Candidatus Lambdaproteobacteria bacterium RIFOXYD2_FULL_56_26</name>
    <dbReference type="NCBI Taxonomy" id="1817773"/>
    <lineage>
        <taxon>Bacteria</taxon>
        <taxon>Pseudomonadati</taxon>
        <taxon>Pseudomonadota</taxon>
        <taxon>Candidatus Lambdaproteobacteria</taxon>
    </lineage>
</organism>
<dbReference type="SUPFAM" id="SSF52540">
    <property type="entry name" value="P-loop containing nucleoside triphosphate hydrolases"/>
    <property type="match status" value="1"/>
</dbReference>
<feature type="transmembrane region" description="Helical" evidence="12">
    <location>
        <begin position="155"/>
        <end position="184"/>
    </location>
</feature>
<reference evidence="15 16" key="1">
    <citation type="journal article" date="2016" name="Nat. Commun.">
        <title>Thousands of microbial genomes shed light on interconnected biogeochemical processes in an aquifer system.</title>
        <authorList>
            <person name="Anantharaman K."/>
            <person name="Brown C.T."/>
            <person name="Hug L.A."/>
            <person name="Sharon I."/>
            <person name="Castelle C.J."/>
            <person name="Probst A.J."/>
            <person name="Thomas B.C."/>
            <person name="Singh A."/>
            <person name="Wilkins M.J."/>
            <person name="Karaoz U."/>
            <person name="Brodie E.L."/>
            <person name="Williams K.H."/>
            <person name="Hubbard S.S."/>
            <person name="Banfield J.F."/>
        </authorList>
    </citation>
    <scope>NUCLEOTIDE SEQUENCE [LARGE SCALE GENOMIC DNA]</scope>
</reference>
<evidence type="ECO:0000256" key="2">
    <source>
        <dbReference type="ARBA" id="ARBA00006526"/>
    </source>
</evidence>
<dbReference type="PANTHER" id="PTHR43394">
    <property type="entry name" value="ATP-DEPENDENT PERMEASE MDL1, MITOCHONDRIAL"/>
    <property type="match status" value="1"/>
</dbReference>
<keyword evidence="7" id="KW-0067">ATP-binding</keyword>
<feature type="domain" description="ABC transporter" evidence="13">
    <location>
        <begin position="345"/>
        <end position="579"/>
    </location>
</feature>
<comment type="similarity">
    <text evidence="2">Belongs to the ABC transporter superfamily. Drug exporter-2 (TC 3.A.1.117) family.</text>
</comment>
<gene>
    <name evidence="15" type="ORF">A2557_07310</name>
</gene>
<evidence type="ECO:0000256" key="8">
    <source>
        <dbReference type="ARBA" id="ARBA00022989"/>
    </source>
</evidence>
<dbReference type="InterPro" id="IPR027417">
    <property type="entry name" value="P-loop_NTPase"/>
</dbReference>
<evidence type="ECO:0000256" key="1">
    <source>
        <dbReference type="ARBA" id="ARBA00004651"/>
    </source>
</evidence>
<keyword evidence="6" id="KW-0547">Nucleotide-binding</keyword>
<dbReference type="GO" id="GO:0005524">
    <property type="term" value="F:ATP binding"/>
    <property type="evidence" value="ECO:0007669"/>
    <property type="project" value="UniProtKB-KW"/>
</dbReference>
<dbReference type="InterPro" id="IPR003439">
    <property type="entry name" value="ABC_transporter-like_ATP-bd"/>
</dbReference>
<evidence type="ECO:0000313" key="16">
    <source>
        <dbReference type="Proteomes" id="UP000177583"/>
    </source>
</evidence>
<comment type="caution">
    <text evidence="15">The sequence shown here is derived from an EMBL/GenBank/DDBJ whole genome shotgun (WGS) entry which is preliminary data.</text>
</comment>
<proteinExistence type="inferred from homology"/>
<dbReference type="InterPro" id="IPR039421">
    <property type="entry name" value="Type_1_exporter"/>
</dbReference>
<evidence type="ECO:0000256" key="6">
    <source>
        <dbReference type="ARBA" id="ARBA00022741"/>
    </source>
</evidence>
<dbReference type="InterPro" id="IPR036640">
    <property type="entry name" value="ABC1_TM_sf"/>
</dbReference>
<dbReference type="PROSITE" id="PS50929">
    <property type="entry name" value="ABC_TM1F"/>
    <property type="match status" value="1"/>
</dbReference>
<feature type="transmembrane region" description="Helical" evidence="12">
    <location>
        <begin position="273"/>
        <end position="294"/>
    </location>
</feature>
<evidence type="ECO:0000259" key="14">
    <source>
        <dbReference type="PROSITE" id="PS50929"/>
    </source>
</evidence>
<dbReference type="GO" id="GO:0008559">
    <property type="term" value="F:ABC-type xenobiotic transporter activity"/>
    <property type="evidence" value="ECO:0007669"/>
    <property type="project" value="UniProtKB-EC"/>
</dbReference>
<dbReference type="InterPro" id="IPR011527">
    <property type="entry name" value="ABC1_TM_dom"/>
</dbReference>
<dbReference type="PROSITE" id="PS00211">
    <property type="entry name" value="ABC_TRANSPORTER_1"/>
    <property type="match status" value="1"/>
</dbReference>
<dbReference type="PANTHER" id="PTHR43394:SF1">
    <property type="entry name" value="ATP-BINDING CASSETTE SUB-FAMILY B MEMBER 10, MITOCHONDRIAL"/>
    <property type="match status" value="1"/>
</dbReference>
<dbReference type="Pfam" id="PF00005">
    <property type="entry name" value="ABC_tran"/>
    <property type="match status" value="1"/>
</dbReference>
<dbReference type="Pfam" id="PF00664">
    <property type="entry name" value="ABC_membrane"/>
    <property type="match status" value="1"/>
</dbReference>
<keyword evidence="8 12" id="KW-1133">Transmembrane helix</keyword>
<dbReference type="Proteomes" id="UP000177583">
    <property type="component" value="Unassembled WGS sequence"/>
</dbReference>
<dbReference type="InterPro" id="IPR017871">
    <property type="entry name" value="ABC_transporter-like_CS"/>
</dbReference>
<evidence type="ECO:0000256" key="4">
    <source>
        <dbReference type="ARBA" id="ARBA00022448"/>
    </source>
</evidence>
<evidence type="ECO:0000256" key="3">
    <source>
        <dbReference type="ARBA" id="ARBA00012191"/>
    </source>
</evidence>
<dbReference type="GO" id="GO:0016887">
    <property type="term" value="F:ATP hydrolysis activity"/>
    <property type="evidence" value="ECO:0007669"/>
    <property type="project" value="InterPro"/>
</dbReference>
<keyword evidence="5 12" id="KW-0812">Transmembrane</keyword>
<comment type="catalytic activity">
    <reaction evidence="10">
        <text>ATP + H2O + xenobioticSide 1 = ADP + phosphate + xenobioticSide 2.</text>
        <dbReference type="EC" id="7.6.2.2"/>
    </reaction>
</comment>
<dbReference type="EMBL" id="MFNF01000001">
    <property type="protein sequence ID" value="OGH04786.1"/>
    <property type="molecule type" value="Genomic_DNA"/>
</dbReference>
<protein>
    <recommendedName>
        <fullName evidence="11">Multidrug resistance-like ATP-binding protein MdlB</fullName>
        <ecNumber evidence="3">7.6.2.2</ecNumber>
    </recommendedName>
</protein>
<feature type="transmembrane region" description="Helical" evidence="12">
    <location>
        <begin position="25"/>
        <end position="48"/>
    </location>
</feature>
<dbReference type="GO" id="GO:0005737">
    <property type="term" value="C:cytoplasm"/>
    <property type="evidence" value="ECO:0007669"/>
    <property type="project" value="UniProtKB-ARBA"/>
</dbReference>
<dbReference type="Gene3D" id="3.40.50.300">
    <property type="entry name" value="P-loop containing nucleotide triphosphate hydrolases"/>
    <property type="match status" value="1"/>
</dbReference>
<name>A0A1F6H372_9PROT</name>
<dbReference type="FunFam" id="3.40.50.300:FF:000604">
    <property type="entry name" value="ABC transporter B family member 28"/>
    <property type="match status" value="1"/>
</dbReference>
<sequence>MAKLKTTDLKLFKFFLTFVKPYKGWVWLALLAMPFAIGSTLAMPWLIVKVIDEKLSHHDLTGFWGLIGLMALSVLVGYFADGVYTYSLQRTGQKSIADLRIAVFRHCLALPRSFYDHNPVGKVLSRLTSDMEALGESLAMGVLNLISDFVKTLGLFFFLLYLSWKLTLVVVVILLPVWGVTVVLKKKLRQTFNEAREALAEATAYLAECLIGIKTVQLFAAEEKVLTQFNRKNFRFLQAQNRNNTYDALLYSLIEGLTSVAMAALIWYGAGLILVGVVSIGVLVGFINTLNRIFVPIREFAQQLAMIQRAFSALEQVMVLLSEPLPQENRLSEAQERQLGGFESLVFDQVSFGYGKAGELALKKVSFSLEKGQRVALVGATGSGKSTILRLIYKAYEGYQGSIRLNGIELSTIPRSKMLALTSLMQQDVYLFNEPVGFNIALGLELSPEAIREAAQAVNADPFIEALPGGYDFKITDNGKNLSSGQAQLVSFARSMAKPADLVLLDEATSSVDSITEEAIQKATTRIFETKTVIAIAHRLSTIEHSDLILVMKGGEIIERGTHPELLAQRGYYEQLLNHLTQEQPLEEAKALGS</sequence>
<dbReference type="GO" id="GO:0005886">
    <property type="term" value="C:plasma membrane"/>
    <property type="evidence" value="ECO:0007669"/>
    <property type="project" value="UniProtKB-SubCell"/>
</dbReference>
<dbReference type="PROSITE" id="PS50893">
    <property type="entry name" value="ABC_TRANSPORTER_2"/>
    <property type="match status" value="1"/>
</dbReference>
<dbReference type="SMART" id="SM00382">
    <property type="entry name" value="AAA"/>
    <property type="match status" value="1"/>
</dbReference>
<feature type="transmembrane region" description="Helical" evidence="12">
    <location>
        <begin position="60"/>
        <end position="80"/>
    </location>
</feature>
<dbReference type="SUPFAM" id="SSF90123">
    <property type="entry name" value="ABC transporter transmembrane region"/>
    <property type="match status" value="1"/>
</dbReference>
<dbReference type="CDD" id="cd18544">
    <property type="entry name" value="ABC_6TM_TmrA_like"/>
    <property type="match status" value="1"/>
</dbReference>
<feature type="domain" description="ABC transmembrane type-1" evidence="14">
    <location>
        <begin position="27"/>
        <end position="309"/>
    </location>
</feature>
<dbReference type="Gene3D" id="1.20.1560.10">
    <property type="entry name" value="ABC transporter type 1, transmembrane domain"/>
    <property type="match status" value="1"/>
</dbReference>
<evidence type="ECO:0000259" key="13">
    <source>
        <dbReference type="PROSITE" id="PS50893"/>
    </source>
</evidence>
<evidence type="ECO:0000256" key="12">
    <source>
        <dbReference type="SAM" id="Phobius"/>
    </source>
</evidence>
<comment type="subcellular location">
    <subcellularLocation>
        <location evidence="1">Cell membrane</location>
        <topology evidence="1">Multi-pass membrane protein</topology>
    </subcellularLocation>
</comment>
<dbReference type="InterPro" id="IPR003593">
    <property type="entry name" value="AAA+_ATPase"/>
</dbReference>
<evidence type="ECO:0000256" key="9">
    <source>
        <dbReference type="ARBA" id="ARBA00023136"/>
    </source>
</evidence>
<evidence type="ECO:0000256" key="10">
    <source>
        <dbReference type="ARBA" id="ARBA00034018"/>
    </source>
</evidence>
<dbReference type="GO" id="GO:0015421">
    <property type="term" value="F:ABC-type oligopeptide transporter activity"/>
    <property type="evidence" value="ECO:0007669"/>
    <property type="project" value="TreeGrafter"/>
</dbReference>
<evidence type="ECO:0000256" key="7">
    <source>
        <dbReference type="ARBA" id="ARBA00022840"/>
    </source>
</evidence>
<evidence type="ECO:0000256" key="11">
    <source>
        <dbReference type="ARBA" id="ARBA00040960"/>
    </source>
</evidence>
<evidence type="ECO:0000313" key="15">
    <source>
        <dbReference type="EMBL" id="OGH04786.1"/>
    </source>
</evidence>
<keyword evidence="4" id="KW-0813">Transport</keyword>
<keyword evidence="9 12" id="KW-0472">Membrane</keyword>
<dbReference type="AlphaFoldDB" id="A0A1F6H372"/>
<evidence type="ECO:0000256" key="5">
    <source>
        <dbReference type="ARBA" id="ARBA00022692"/>
    </source>
</evidence>